<name>A0ABV5LWM4_9ACTN</name>
<comment type="caution">
    <text evidence="1">The sequence shown here is derived from an EMBL/GenBank/DDBJ whole genome shotgun (WGS) entry which is preliminary data.</text>
</comment>
<proteinExistence type="predicted"/>
<protein>
    <recommendedName>
        <fullName evidence="3">YjbR protein</fullName>
    </recommendedName>
</protein>
<dbReference type="EMBL" id="JBHMDM010000007">
    <property type="protein sequence ID" value="MFB9378484.1"/>
    <property type="molecule type" value="Genomic_DNA"/>
</dbReference>
<evidence type="ECO:0000313" key="1">
    <source>
        <dbReference type="EMBL" id="MFB9378484.1"/>
    </source>
</evidence>
<reference evidence="1 2" key="1">
    <citation type="submission" date="2024-09" db="EMBL/GenBank/DDBJ databases">
        <authorList>
            <person name="Sun Q."/>
            <person name="Mori K."/>
        </authorList>
    </citation>
    <scope>NUCLEOTIDE SEQUENCE [LARGE SCALE GENOMIC DNA]</scope>
    <source>
        <strain evidence="1 2">TISTR 1856</strain>
    </source>
</reference>
<dbReference type="Proteomes" id="UP001589748">
    <property type="component" value="Unassembled WGS sequence"/>
</dbReference>
<evidence type="ECO:0000313" key="2">
    <source>
        <dbReference type="Proteomes" id="UP001589748"/>
    </source>
</evidence>
<keyword evidence="2" id="KW-1185">Reference proteome</keyword>
<evidence type="ECO:0008006" key="3">
    <source>
        <dbReference type="Google" id="ProtNLM"/>
    </source>
</evidence>
<dbReference type="RefSeq" id="WP_380136879.1">
    <property type="nucleotide sequence ID" value="NZ_JBHLUI010000008.1"/>
</dbReference>
<accession>A0ABV5LWM4</accession>
<organism evidence="1 2">
    <name type="scientific">Kineococcus gynurae</name>
    <dbReference type="NCBI Taxonomy" id="452979"/>
    <lineage>
        <taxon>Bacteria</taxon>
        <taxon>Bacillati</taxon>
        <taxon>Actinomycetota</taxon>
        <taxon>Actinomycetes</taxon>
        <taxon>Kineosporiales</taxon>
        <taxon>Kineosporiaceae</taxon>
        <taxon>Kineococcus</taxon>
    </lineage>
</organism>
<sequence>MSEEHLDLDGFVAAVTALPEVGETTTWGHRAWAVAGRKFAWVRPLTKADQERFRAADPPVEAPTGPLVALVTEDLGEKAAVLAEERPGFFDIEHFARFAGYLVALDAARADDVRDALTAAWQAKAPARLRP</sequence>
<gene>
    <name evidence="1" type="ORF">ACFFVI_16080</name>
</gene>